<evidence type="ECO:0000313" key="3">
    <source>
        <dbReference type="Proteomes" id="UP000245125"/>
    </source>
</evidence>
<dbReference type="PANTHER" id="PTHR33371">
    <property type="entry name" value="INTERMEMBRANE PHOSPHOLIPID TRANSPORT SYSTEM BINDING PROTEIN MLAD-RELATED"/>
    <property type="match status" value="1"/>
</dbReference>
<reference evidence="3" key="1">
    <citation type="submission" date="2018-03" db="EMBL/GenBank/DDBJ databases">
        <authorList>
            <person name="Zecchin S."/>
        </authorList>
    </citation>
    <scope>NUCLEOTIDE SEQUENCE [LARGE SCALE GENOMIC DNA]</scope>
</reference>
<evidence type="ECO:0000313" key="2">
    <source>
        <dbReference type="EMBL" id="SPQ02083.1"/>
    </source>
</evidence>
<organism evidence="2 3">
    <name type="scientific">Candidatus Sulfobium mesophilum</name>
    <dbReference type="NCBI Taxonomy" id="2016548"/>
    <lineage>
        <taxon>Bacteria</taxon>
        <taxon>Pseudomonadati</taxon>
        <taxon>Nitrospirota</taxon>
        <taxon>Nitrospiria</taxon>
        <taxon>Nitrospirales</taxon>
        <taxon>Nitrospiraceae</taxon>
        <taxon>Candidatus Sulfobium</taxon>
    </lineage>
</organism>
<dbReference type="Pfam" id="PF02470">
    <property type="entry name" value="MlaD"/>
    <property type="match status" value="1"/>
</dbReference>
<dbReference type="InterPro" id="IPR052336">
    <property type="entry name" value="MlaD_Phospholipid_Transporter"/>
</dbReference>
<proteinExistence type="predicted"/>
<name>A0A2U3QKZ7_9BACT</name>
<dbReference type="OrthoDB" id="9769132at2"/>
<dbReference type="PANTHER" id="PTHR33371:SF4">
    <property type="entry name" value="INTERMEMBRANE PHOSPHOLIPID TRANSPORT SYSTEM BINDING PROTEIN MLAD"/>
    <property type="match status" value="1"/>
</dbReference>
<feature type="domain" description="Mce/MlaD" evidence="1">
    <location>
        <begin position="45"/>
        <end position="121"/>
    </location>
</feature>
<protein>
    <submittedName>
        <fullName evidence="2">Putative Mce-related protein</fullName>
    </submittedName>
</protein>
<dbReference type="EMBL" id="OUUY01000141">
    <property type="protein sequence ID" value="SPQ02083.1"/>
    <property type="molecule type" value="Genomic_DNA"/>
</dbReference>
<evidence type="ECO:0000259" key="1">
    <source>
        <dbReference type="Pfam" id="PF02470"/>
    </source>
</evidence>
<sequence length="353" mass="38990">MFDLKKQVRWAQIKTGIILTVALGILLTSVFFAGSIERILHPKVMINAAISDVKGLKKGAPVWVYGIEEGNVEDISLHTKYGTIVTISIYKKVLGFLRKDSSASVMTMGLLGDKYIELNPGTPEFPPLKAGEMIRGAAQIDLKDVMAASGQSVQKINEFMEKMGKLTDKLEKSKGTLSQFIEDPALYNNLKESSRYFSLIARDISEGRGTMGMLIKNPSLYDRLASASKSLEDFSQRLEKGSGTLNKLIEDDLLYKRLLGAASSLEDLGNKLNSPSGTLHKLIEDPELYDNLARTSHHISSILEKIDKGEGAAGALIGDKEMANDIKQTVAELRALMEDMKARPYQYFKFSVF</sequence>
<dbReference type="Proteomes" id="UP000245125">
    <property type="component" value="Unassembled WGS sequence"/>
</dbReference>
<gene>
    <name evidence="2" type="ORF">NBG4_90027</name>
</gene>
<accession>A0A2U3QKZ7</accession>
<dbReference type="AlphaFoldDB" id="A0A2U3QKZ7"/>
<keyword evidence="3" id="KW-1185">Reference proteome</keyword>
<dbReference type="InterPro" id="IPR003399">
    <property type="entry name" value="Mce/MlaD"/>
</dbReference>